<dbReference type="PANTHER" id="PTHR24223:SF443">
    <property type="entry name" value="MULTIDRUG-RESISTANCE LIKE PROTEIN 1, ISOFORM I"/>
    <property type="match status" value="1"/>
</dbReference>
<evidence type="ECO:0000256" key="5">
    <source>
        <dbReference type="ARBA" id="ARBA00022741"/>
    </source>
</evidence>
<dbReference type="Gene3D" id="1.20.1560.10">
    <property type="entry name" value="ABC transporter type 1, transmembrane domain"/>
    <property type="match status" value="2"/>
</dbReference>
<evidence type="ECO:0000256" key="3">
    <source>
        <dbReference type="ARBA" id="ARBA00022692"/>
    </source>
</evidence>
<feature type="transmembrane region" description="Helical" evidence="10">
    <location>
        <begin position="266"/>
        <end position="284"/>
    </location>
</feature>
<sequence>MQTLHTHPRMYATESRREELHSHRRSYMYTVPQRTYLVAAPPSTIHHTTRRPSRTKFFNKRPPPRPTTSAASSWLSRLTMSWMNPLFRLGKSNPLELDDIPAPSPGDCTSHVMARFNPIWAAEQRRASPSLFRALLRSLLPQLIHATVCHVLYLVMSLLMPSMIQGIIQYLEDTSINPVNGLPYKHPYAGYMFAAILSLLTFASVTMLGYAWNVNIQLSTHARTIIMDVVFTKAMRANLTTTSFSPGDILTFATVDSERVFHGLTLICYVALSPIALVVVFVLVGNHFCLYSALAGAATMTLFLLSAALVSKWIGSCRAKLLEASAARMSHTQEILHGIRVVKMYAWEPHMTQSLAALRHVELKLLRTFQLVCNINIDLFVLAPIFTTVTVFAVALKFGEEGCVRSDETAAVVSLMMVARFPCNIFSSSVRYLAEAVLSCRRVQAFLVANGGDFEAKGGGSNPHNMTNATTAFNVSTLTAGSPSMNPPSPIFQLRDGFFTWTPHAAVDEKNTPPPVPPNVADTHPLRALLVPPSSQSPDSACHLHHINVTLQPQTLTIVVGAVGSGKSSLLRAFLGDMPSIPPNPQSSMRHVSGVIAYAGQEPWLVHDNVRNNILLTQPFSATAYTRAVHACGLSPDFLAMAQGDLTEIGERGATLSGGQRARVNLARTLYRINDADLFLLDDPLSALDVTVANNVFNRTREALKHKTTLLVLNGHHHLLQHADRILVMANGTIVADGSFAALQEEFKFPLSVDKTKDEASKHVEQVQDKVDQGDDEATDEGEDGRMSALMQTEQRAKGSVLLQVFWRYFGLSGCLPWLIVATLLGSYTLYQVVYYVADWILNTKVSIVDATTLADSSSYGHLYMYLCLACVTVLLSLAKDMYVIYISTLCATTLHSRAVDGVLGASITGFFDRTSSGGMLNRFSSDVAAVDIDLPYFGYQFLTDLFQTLSILVVLAYFMPLLMLLFVPVGYLFVSYQLYNLITANELKRLDLGSRSKVITLLTDVLDGQATLRVYDPAIVHTAFTARYRHACDTNTKCYLAYWLSGTWLEIRLGWVSSIVVSAVSFLCVGLSSSLDAKSASLVLIYVMSLSANIQEVLRAVGYVQTYMTSVERLLQYHTLPHEEEATKSRSVVSPLPPLSKGQLAQWPRSGLLRFQSYSMRYRPSHPLVLNNLSFTIACGEHVGICGRTGSGKSSTVAALARLVEGEGDGAVYLDNVNIASVPLHVLRSKLTIIPQSPVMFSGTLKFNLDPTNTHSDDRLNAVLATVHLKDVMTLDTWIHDSGTNLSVGQRQLVCIGRALLRQSKVVVLDEATAHVDGAAEALLQETLGHAFQHTTTLTIAHRLDTIMDSDRILVLDKGSVVELDSPAKLLADPSSAFYSLVHQSS</sequence>
<feature type="transmembrane region" description="Helical" evidence="10">
    <location>
        <begin position="290"/>
        <end position="310"/>
    </location>
</feature>
<dbReference type="GO" id="GO:0005524">
    <property type="term" value="F:ATP binding"/>
    <property type="evidence" value="ECO:0007669"/>
    <property type="project" value="UniProtKB-KW"/>
</dbReference>
<dbReference type="GO" id="GO:0005774">
    <property type="term" value="C:vacuolar membrane"/>
    <property type="evidence" value="ECO:0007669"/>
    <property type="project" value="UniProtKB-SubCell"/>
</dbReference>
<proteinExistence type="predicted"/>
<organism evidence="13">
    <name type="scientific">Aphanomyces astaci</name>
    <name type="common">Crayfish plague agent</name>
    <dbReference type="NCBI Taxonomy" id="112090"/>
    <lineage>
        <taxon>Eukaryota</taxon>
        <taxon>Sar</taxon>
        <taxon>Stramenopiles</taxon>
        <taxon>Oomycota</taxon>
        <taxon>Saprolegniomycetes</taxon>
        <taxon>Saprolegniales</taxon>
        <taxon>Verrucalvaceae</taxon>
        <taxon>Aphanomyces</taxon>
    </lineage>
</organism>
<keyword evidence="5" id="KW-0547">Nucleotide-binding</keyword>
<dbReference type="STRING" id="112090.W4GSQ4"/>
<evidence type="ECO:0000256" key="8">
    <source>
        <dbReference type="ARBA" id="ARBA00023136"/>
    </source>
</evidence>
<reference evidence="13" key="1">
    <citation type="submission" date="2013-12" db="EMBL/GenBank/DDBJ databases">
        <title>The Genome Sequence of Aphanomyces astaci APO3.</title>
        <authorList>
            <consortium name="The Broad Institute Genomics Platform"/>
            <person name="Russ C."/>
            <person name="Tyler B."/>
            <person name="van West P."/>
            <person name="Dieguez-Uribeondo J."/>
            <person name="Young S.K."/>
            <person name="Zeng Q."/>
            <person name="Gargeya S."/>
            <person name="Fitzgerald M."/>
            <person name="Abouelleil A."/>
            <person name="Alvarado L."/>
            <person name="Chapman S.B."/>
            <person name="Gainer-Dewar J."/>
            <person name="Goldberg J."/>
            <person name="Griggs A."/>
            <person name="Gujja S."/>
            <person name="Hansen M."/>
            <person name="Howarth C."/>
            <person name="Imamovic A."/>
            <person name="Ireland A."/>
            <person name="Larimer J."/>
            <person name="McCowan C."/>
            <person name="Murphy C."/>
            <person name="Pearson M."/>
            <person name="Poon T.W."/>
            <person name="Priest M."/>
            <person name="Roberts A."/>
            <person name="Saif S."/>
            <person name="Shea T."/>
            <person name="Sykes S."/>
            <person name="Wortman J."/>
            <person name="Nusbaum C."/>
            <person name="Birren B."/>
        </authorList>
    </citation>
    <scope>NUCLEOTIDE SEQUENCE [LARGE SCALE GENOMIC DNA]</scope>
    <source>
        <strain evidence="13">APO3</strain>
    </source>
</reference>
<dbReference type="SUPFAM" id="SSF52540">
    <property type="entry name" value="P-loop containing nucleoside triphosphate hydrolases"/>
    <property type="match status" value="2"/>
</dbReference>
<dbReference type="InterPro" id="IPR011527">
    <property type="entry name" value="ABC1_TM_dom"/>
</dbReference>
<protein>
    <submittedName>
        <fullName evidence="13">Uncharacterized protein</fullName>
    </submittedName>
</protein>
<evidence type="ECO:0000256" key="7">
    <source>
        <dbReference type="ARBA" id="ARBA00022989"/>
    </source>
</evidence>
<dbReference type="OrthoDB" id="70857at2759"/>
<name>W4GSQ4_APHAT</name>
<feature type="transmembrane region" description="Helical" evidence="10">
    <location>
        <begin position="377"/>
        <end position="398"/>
    </location>
</feature>
<dbReference type="InterPro" id="IPR003439">
    <property type="entry name" value="ABC_transporter-like_ATP-bd"/>
</dbReference>
<dbReference type="CDD" id="cd18580">
    <property type="entry name" value="ABC_6TM_ABCC_D2"/>
    <property type="match status" value="1"/>
</dbReference>
<dbReference type="PROSITE" id="PS50929">
    <property type="entry name" value="ABC_TM1F"/>
    <property type="match status" value="2"/>
</dbReference>
<dbReference type="RefSeq" id="XP_009828660.1">
    <property type="nucleotide sequence ID" value="XM_009830358.1"/>
</dbReference>
<feature type="transmembrane region" description="Helical" evidence="10">
    <location>
        <begin position="188"/>
        <end position="212"/>
    </location>
</feature>
<dbReference type="CDD" id="cd03244">
    <property type="entry name" value="ABCC_MRP_domain2"/>
    <property type="match status" value="1"/>
</dbReference>
<dbReference type="GO" id="GO:0016887">
    <property type="term" value="F:ATP hydrolysis activity"/>
    <property type="evidence" value="ECO:0007669"/>
    <property type="project" value="InterPro"/>
</dbReference>
<dbReference type="InterPro" id="IPR036640">
    <property type="entry name" value="ABC1_TM_sf"/>
</dbReference>
<dbReference type="GO" id="GO:0140359">
    <property type="term" value="F:ABC-type transporter activity"/>
    <property type="evidence" value="ECO:0007669"/>
    <property type="project" value="InterPro"/>
</dbReference>
<feature type="transmembrane region" description="Helical" evidence="10">
    <location>
        <begin position="1054"/>
        <end position="1073"/>
    </location>
</feature>
<dbReference type="InterPro" id="IPR017871">
    <property type="entry name" value="ABC_transporter-like_CS"/>
</dbReference>
<dbReference type="PROSITE" id="PS50893">
    <property type="entry name" value="ABC_TRANSPORTER_2"/>
    <property type="match status" value="2"/>
</dbReference>
<accession>W4GSQ4</accession>
<dbReference type="SMART" id="SM00382">
    <property type="entry name" value="AAA"/>
    <property type="match status" value="2"/>
</dbReference>
<dbReference type="InterPro" id="IPR050173">
    <property type="entry name" value="ABC_transporter_C-like"/>
</dbReference>
<feature type="compositionally biased region" description="Basic and acidic residues" evidence="9">
    <location>
        <begin position="760"/>
        <end position="773"/>
    </location>
</feature>
<dbReference type="InterPro" id="IPR044746">
    <property type="entry name" value="ABCC_6TM_D1"/>
</dbReference>
<feature type="transmembrane region" description="Helical" evidence="10">
    <location>
        <begin position="806"/>
        <end position="831"/>
    </location>
</feature>
<dbReference type="Pfam" id="PF00005">
    <property type="entry name" value="ABC_tran"/>
    <property type="match status" value="2"/>
</dbReference>
<dbReference type="Gene3D" id="3.40.50.300">
    <property type="entry name" value="P-loop containing nucleotide triphosphate hydrolases"/>
    <property type="match status" value="2"/>
</dbReference>
<evidence type="ECO:0000256" key="10">
    <source>
        <dbReference type="SAM" id="Phobius"/>
    </source>
</evidence>
<evidence type="ECO:0000313" key="13">
    <source>
        <dbReference type="EMBL" id="ETV81923.1"/>
    </source>
</evidence>
<evidence type="ECO:0000259" key="11">
    <source>
        <dbReference type="PROSITE" id="PS50893"/>
    </source>
</evidence>
<evidence type="ECO:0000256" key="6">
    <source>
        <dbReference type="ARBA" id="ARBA00022840"/>
    </source>
</evidence>
<feature type="transmembrane region" description="Helical" evidence="10">
    <location>
        <begin position="863"/>
        <end position="879"/>
    </location>
</feature>
<keyword evidence="2" id="KW-0813">Transport</keyword>
<keyword evidence="7 10" id="KW-1133">Transmembrane helix</keyword>
<feature type="region of interest" description="Disordered" evidence="9">
    <location>
        <begin position="44"/>
        <end position="70"/>
    </location>
</feature>
<dbReference type="EMBL" id="KI913123">
    <property type="protein sequence ID" value="ETV81923.1"/>
    <property type="molecule type" value="Genomic_DNA"/>
</dbReference>
<evidence type="ECO:0000256" key="1">
    <source>
        <dbReference type="ARBA" id="ARBA00004128"/>
    </source>
</evidence>
<dbReference type="SUPFAM" id="SSF90123">
    <property type="entry name" value="ABC transporter transmembrane region"/>
    <property type="match status" value="2"/>
</dbReference>
<feature type="transmembrane region" description="Helical" evidence="10">
    <location>
        <begin position="143"/>
        <end position="168"/>
    </location>
</feature>
<dbReference type="InterPro" id="IPR003593">
    <property type="entry name" value="AAA+_ATPase"/>
</dbReference>
<dbReference type="GeneID" id="20807457"/>
<keyword evidence="4" id="KW-0677">Repeat</keyword>
<evidence type="ECO:0000256" key="4">
    <source>
        <dbReference type="ARBA" id="ARBA00022737"/>
    </source>
</evidence>
<evidence type="ECO:0000256" key="9">
    <source>
        <dbReference type="SAM" id="MobiDB-lite"/>
    </source>
</evidence>
<feature type="transmembrane region" description="Helical" evidence="10">
    <location>
        <begin position="950"/>
        <end position="975"/>
    </location>
</feature>
<feature type="domain" description="ABC transporter" evidence="11">
    <location>
        <begin position="526"/>
        <end position="756"/>
    </location>
</feature>
<keyword evidence="6" id="KW-0067">ATP-binding</keyword>
<feature type="compositionally biased region" description="Basic residues" evidence="9">
    <location>
        <begin position="47"/>
        <end position="63"/>
    </location>
</feature>
<feature type="domain" description="ABC transmembrane type-1" evidence="12">
    <location>
        <begin position="146"/>
        <end position="435"/>
    </location>
</feature>
<dbReference type="PROSITE" id="PS00211">
    <property type="entry name" value="ABC_TRANSPORTER_1"/>
    <property type="match status" value="2"/>
</dbReference>
<dbReference type="VEuPathDB" id="FungiDB:H257_05461"/>
<feature type="domain" description="ABC transporter" evidence="11">
    <location>
        <begin position="1154"/>
        <end position="1384"/>
    </location>
</feature>
<dbReference type="CDD" id="cd18579">
    <property type="entry name" value="ABC_6TM_ABCC_D1"/>
    <property type="match status" value="1"/>
</dbReference>
<feature type="domain" description="ABC transmembrane type-1" evidence="12">
    <location>
        <begin position="848"/>
        <end position="1107"/>
    </location>
</feature>
<evidence type="ECO:0000256" key="2">
    <source>
        <dbReference type="ARBA" id="ARBA00022448"/>
    </source>
</evidence>
<dbReference type="PANTHER" id="PTHR24223">
    <property type="entry name" value="ATP-BINDING CASSETTE SUB-FAMILY C"/>
    <property type="match status" value="1"/>
</dbReference>
<feature type="region of interest" description="Disordered" evidence="9">
    <location>
        <begin position="760"/>
        <end position="784"/>
    </location>
</feature>
<comment type="subcellular location">
    <subcellularLocation>
        <location evidence="1">Vacuole membrane</location>
        <topology evidence="1">Multi-pass membrane protein</topology>
    </subcellularLocation>
</comment>
<dbReference type="InterPro" id="IPR044726">
    <property type="entry name" value="ABCC_6TM_D2"/>
</dbReference>
<evidence type="ECO:0000259" key="12">
    <source>
        <dbReference type="PROSITE" id="PS50929"/>
    </source>
</evidence>
<dbReference type="InterPro" id="IPR027417">
    <property type="entry name" value="P-loop_NTPase"/>
</dbReference>
<keyword evidence="3 10" id="KW-0812">Transmembrane</keyword>
<keyword evidence="8 10" id="KW-0472">Membrane</keyword>
<feature type="compositionally biased region" description="Acidic residues" evidence="9">
    <location>
        <begin position="774"/>
        <end position="783"/>
    </location>
</feature>
<dbReference type="FunFam" id="3.40.50.300:FF:000163">
    <property type="entry name" value="Multidrug resistance-associated protein member 4"/>
    <property type="match status" value="1"/>
</dbReference>
<gene>
    <name evidence="13" type="ORF">H257_05461</name>
</gene>
<dbReference type="Pfam" id="PF00664">
    <property type="entry name" value="ABC_membrane"/>
    <property type="match status" value="2"/>
</dbReference>